<protein>
    <submittedName>
        <fullName evidence="4">Substrate-binding domain-containing protein</fullName>
    </submittedName>
</protein>
<dbReference type="SUPFAM" id="SSF53822">
    <property type="entry name" value="Periplasmic binding protein-like I"/>
    <property type="match status" value="1"/>
</dbReference>
<evidence type="ECO:0000313" key="5">
    <source>
        <dbReference type="Proteomes" id="UP001501509"/>
    </source>
</evidence>
<organism evidence="4 5">
    <name type="scientific">Actinomadura fulvescens</name>
    <dbReference type="NCBI Taxonomy" id="46160"/>
    <lineage>
        <taxon>Bacteria</taxon>
        <taxon>Bacillati</taxon>
        <taxon>Actinomycetota</taxon>
        <taxon>Actinomycetes</taxon>
        <taxon>Streptosporangiales</taxon>
        <taxon>Thermomonosporaceae</taxon>
        <taxon>Actinomadura</taxon>
    </lineage>
</organism>
<evidence type="ECO:0000313" key="4">
    <source>
        <dbReference type="EMBL" id="GAA2611898.1"/>
    </source>
</evidence>
<dbReference type="InterPro" id="IPR028082">
    <property type="entry name" value="Peripla_BP_I"/>
</dbReference>
<keyword evidence="5" id="KW-1185">Reference proteome</keyword>
<proteinExistence type="inferred from homology"/>
<dbReference type="RefSeq" id="WP_344545120.1">
    <property type="nucleotide sequence ID" value="NZ_BAAATD010000007.1"/>
</dbReference>
<reference evidence="4 5" key="1">
    <citation type="journal article" date="2019" name="Int. J. Syst. Evol. Microbiol.">
        <title>The Global Catalogue of Microorganisms (GCM) 10K type strain sequencing project: providing services to taxonomists for standard genome sequencing and annotation.</title>
        <authorList>
            <consortium name="The Broad Institute Genomics Platform"/>
            <consortium name="The Broad Institute Genome Sequencing Center for Infectious Disease"/>
            <person name="Wu L."/>
            <person name="Ma J."/>
        </authorList>
    </citation>
    <scope>NUCLEOTIDE SEQUENCE [LARGE SCALE GENOMIC DNA]</scope>
    <source>
        <strain evidence="4 5">JCM 6833</strain>
    </source>
</reference>
<dbReference type="InterPro" id="IPR028081">
    <property type="entry name" value="Leu-bd"/>
</dbReference>
<dbReference type="CDD" id="cd06358">
    <property type="entry name" value="PBP1_NHase"/>
    <property type="match status" value="1"/>
</dbReference>
<feature type="domain" description="Leucine-binding protein" evidence="3">
    <location>
        <begin position="23"/>
        <end position="356"/>
    </location>
</feature>
<evidence type="ECO:0000259" key="3">
    <source>
        <dbReference type="Pfam" id="PF13458"/>
    </source>
</evidence>
<dbReference type="PANTHER" id="PTHR47628">
    <property type="match status" value="1"/>
</dbReference>
<dbReference type="PANTHER" id="PTHR47628:SF1">
    <property type="entry name" value="ALIPHATIC AMIDASE EXPRESSION-REGULATING PROTEIN"/>
    <property type="match status" value="1"/>
</dbReference>
<gene>
    <name evidence="4" type="ORF">GCM10010411_53110</name>
</gene>
<sequence length="366" mass="39759">MVSLVDVQTETGPPRAGTAGLLTVALVVPLQGPAGIFGPSCELCAVLAAEEVNRERGVLGREVRLVVVDGGAAPGRVADEVDALVSDGLVEAVTGWHISAVREVLAPRIAGRVPYIYTPLYEGGERAPWVFLTGETPKRQLRPALRWFTAEAGVRRWAIVGDDYVWPRRSARAIRSYLDELGGELCAEFFVGLGTQDFGDVLARLAGLRCDGVLMLLVGDDAVAFNRAFARAGLDREQIRFSPLMDENMLLATGADNTRGLFAAAGYFETLPTTDNLDFSARYHGRFGADAPILNSLGESCYEGMRLFTELARRAGSLDVRRMRTMSDGLGYDGPRGPVEMRDRHLAQRVFLAAADGLEFDVIQRL</sequence>
<evidence type="ECO:0000256" key="1">
    <source>
        <dbReference type="ARBA" id="ARBA00010062"/>
    </source>
</evidence>
<comment type="caution">
    <text evidence="4">The sequence shown here is derived from an EMBL/GenBank/DDBJ whole genome shotgun (WGS) entry which is preliminary data.</text>
</comment>
<dbReference type="Proteomes" id="UP001501509">
    <property type="component" value="Unassembled WGS sequence"/>
</dbReference>
<name>A0ABN3Q127_9ACTN</name>
<dbReference type="Gene3D" id="3.40.50.2300">
    <property type="match status" value="2"/>
</dbReference>
<comment type="similarity">
    <text evidence="1">Belongs to the leucine-binding protein family.</text>
</comment>
<keyword evidence="2" id="KW-0732">Signal</keyword>
<dbReference type="EMBL" id="BAAATD010000007">
    <property type="protein sequence ID" value="GAA2611898.1"/>
    <property type="molecule type" value="Genomic_DNA"/>
</dbReference>
<evidence type="ECO:0000256" key="2">
    <source>
        <dbReference type="ARBA" id="ARBA00022729"/>
    </source>
</evidence>
<accession>A0ABN3Q127</accession>
<dbReference type="Pfam" id="PF13458">
    <property type="entry name" value="Peripla_BP_6"/>
    <property type="match status" value="1"/>
</dbReference>